<name>A0A9D7DW86_9PROT</name>
<gene>
    <name evidence="6" type="ORF">IPH26_03110</name>
</gene>
<organism evidence="6 7">
    <name type="scientific">Candidatus Methylophosphatis roskildensis</name>
    <dbReference type="NCBI Taxonomy" id="2899263"/>
    <lineage>
        <taxon>Bacteria</taxon>
        <taxon>Pseudomonadati</taxon>
        <taxon>Pseudomonadota</taxon>
        <taxon>Betaproteobacteria</taxon>
        <taxon>Nitrosomonadales</taxon>
        <taxon>Sterolibacteriaceae</taxon>
        <taxon>Candidatus Methylophosphatis</taxon>
    </lineage>
</organism>
<dbReference type="GO" id="GO:0006355">
    <property type="term" value="P:regulation of DNA-templated transcription"/>
    <property type="evidence" value="ECO:0007669"/>
    <property type="project" value="InterPro"/>
</dbReference>
<dbReference type="PROSITE" id="PS50110">
    <property type="entry name" value="RESPONSE_REGULATORY"/>
    <property type="match status" value="1"/>
</dbReference>
<sequence length="212" mass="22500">MLKLLVVEDHALVREGLVLTLRSLDRRADLLEASNAGDALALIEGERDLDLVLLDLLLPDVNGLLLLLTVRGRYPMLPVIVVSALEDPGTVRRAIQAGANGFVAKSSPSYVLLDAVRAVLAGGVFVPDCIDGEGGRREGSAPSTDAKDLDLTVGQRRVFNLLVQGLSNREIGQSLGLTEGTVKVHVSKILRSLGVTSRSQAVLVAARLGLKI</sequence>
<dbReference type="Gene3D" id="3.40.50.2300">
    <property type="match status" value="1"/>
</dbReference>
<feature type="domain" description="Response regulatory" evidence="5">
    <location>
        <begin position="3"/>
        <end position="120"/>
    </location>
</feature>
<dbReference type="InterPro" id="IPR016032">
    <property type="entry name" value="Sig_transdc_resp-reg_C-effctor"/>
</dbReference>
<dbReference type="PANTHER" id="PTHR45566:SF1">
    <property type="entry name" value="HTH-TYPE TRANSCRIPTIONAL REGULATOR YHJB-RELATED"/>
    <property type="match status" value="1"/>
</dbReference>
<evidence type="ECO:0000259" key="5">
    <source>
        <dbReference type="PROSITE" id="PS50110"/>
    </source>
</evidence>
<protein>
    <submittedName>
        <fullName evidence="6">Response regulator transcription factor</fullName>
    </submittedName>
</protein>
<feature type="modified residue" description="4-aspartylphosphate" evidence="3">
    <location>
        <position position="55"/>
    </location>
</feature>
<feature type="domain" description="HTH luxR-type" evidence="4">
    <location>
        <begin position="144"/>
        <end position="209"/>
    </location>
</feature>
<dbReference type="SUPFAM" id="SSF46894">
    <property type="entry name" value="C-terminal effector domain of the bipartite response regulators"/>
    <property type="match status" value="1"/>
</dbReference>
<dbReference type="InterPro" id="IPR000792">
    <property type="entry name" value="Tscrpt_reg_LuxR_C"/>
</dbReference>
<dbReference type="PRINTS" id="PR00038">
    <property type="entry name" value="HTHLUXR"/>
</dbReference>
<dbReference type="InterPro" id="IPR001789">
    <property type="entry name" value="Sig_transdc_resp-reg_receiver"/>
</dbReference>
<dbReference type="PROSITE" id="PS50043">
    <property type="entry name" value="HTH_LUXR_2"/>
    <property type="match status" value="1"/>
</dbReference>
<dbReference type="Proteomes" id="UP000807785">
    <property type="component" value="Unassembled WGS sequence"/>
</dbReference>
<dbReference type="InterPro" id="IPR011006">
    <property type="entry name" value="CheY-like_superfamily"/>
</dbReference>
<evidence type="ECO:0000256" key="3">
    <source>
        <dbReference type="PROSITE-ProRule" id="PRU00169"/>
    </source>
</evidence>
<dbReference type="SMART" id="SM00421">
    <property type="entry name" value="HTH_LUXR"/>
    <property type="match status" value="1"/>
</dbReference>
<keyword evidence="2" id="KW-0238">DNA-binding</keyword>
<dbReference type="CDD" id="cd06170">
    <property type="entry name" value="LuxR_C_like"/>
    <property type="match status" value="1"/>
</dbReference>
<dbReference type="Pfam" id="PF00196">
    <property type="entry name" value="GerE"/>
    <property type="match status" value="1"/>
</dbReference>
<evidence type="ECO:0000256" key="1">
    <source>
        <dbReference type="ARBA" id="ARBA00022553"/>
    </source>
</evidence>
<evidence type="ECO:0000313" key="7">
    <source>
        <dbReference type="Proteomes" id="UP000807785"/>
    </source>
</evidence>
<reference evidence="6" key="1">
    <citation type="submission" date="2020-10" db="EMBL/GenBank/DDBJ databases">
        <title>Connecting structure to function with the recovery of over 1000 high-quality activated sludge metagenome-assembled genomes encoding full-length rRNA genes using long-read sequencing.</title>
        <authorList>
            <person name="Singleton C.M."/>
            <person name="Petriglieri F."/>
            <person name="Kristensen J.M."/>
            <person name="Kirkegaard R.H."/>
            <person name="Michaelsen T.Y."/>
            <person name="Andersen M.H."/>
            <person name="Karst S.M."/>
            <person name="Dueholm M.S."/>
            <person name="Nielsen P.H."/>
            <person name="Albertsen M."/>
        </authorList>
    </citation>
    <scope>NUCLEOTIDE SEQUENCE</scope>
    <source>
        <strain evidence="6">Bjer_18-Q3-R1-45_BAT3C.347</strain>
    </source>
</reference>
<dbReference type="InterPro" id="IPR051015">
    <property type="entry name" value="EvgA-like"/>
</dbReference>
<dbReference type="PANTHER" id="PTHR45566">
    <property type="entry name" value="HTH-TYPE TRANSCRIPTIONAL REGULATOR YHJB-RELATED"/>
    <property type="match status" value="1"/>
</dbReference>
<dbReference type="CDD" id="cd17535">
    <property type="entry name" value="REC_NarL-like"/>
    <property type="match status" value="1"/>
</dbReference>
<evidence type="ECO:0000313" key="6">
    <source>
        <dbReference type="EMBL" id="MBK6971985.1"/>
    </source>
</evidence>
<dbReference type="EMBL" id="JADJEV010000001">
    <property type="protein sequence ID" value="MBK6971985.1"/>
    <property type="molecule type" value="Genomic_DNA"/>
</dbReference>
<evidence type="ECO:0000256" key="2">
    <source>
        <dbReference type="ARBA" id="ARBA00023125"/>
    </source>
</evidence>
<dbReference type="InterPro" id="IPR058245">
    <property type="entry name" value="NreC/VraR/RcsB-like_REC"/>
</dbReference>
<dbReference type="SUPFAM" id="SSF52172">
    <property type="entry name" value="CheY-like"/>
    <property type="match status" value="1"/>
</dbReference>
<dbReference type="GO" id="GO:0000160">
    <property type="term" value="P:phosphorelay signal transduction system"/>
    <property type="evidence" value="ECO:0007669"/>
    <property type="project" value="InterPro"/>
</dbReference>
<comment type="caution">
    <text evidence="6">The sequence shown here is derived from an EMBL/GenBank/DDBJ whole genome shotgun (WGS) entry which is preliminary data.</text>
</comment>
<dbReference type="GO" id="GO:0003677">
    <property type="term" value="F:DNA binding"/>
    <property type="evidence" value="ECO:0007669"/>
    <property type="project" value="UniProtKB-KW"/>
</dbReference>
<dbReference type="Pfam" id="PF00072">
    <property type="entry name" value="Response_reg"/>
    <property type="match status" value="1"/>
</dbReference>
<proteinExistence type="predicted"/>
<dbReference type="AlphaFoldDB" id="A0A9D7DW86"/>
<accession>A0A9D7DW86</accession>
<evidence type="ECO:0000259" key="4">
    <source>
        <dbReference type="PROSITE" id="PS50043"/>
    </source>
</evidence>
<keyword evidence="1 3" id="KW-0597">Phosphoprotein</keyword>
<dbReference type="SMART" id="SM00448">
    <property type="entry name" value="REC"/>
    <property type="match status" value="1"/>
</dbReference>